<organism evidence="1 2">
    <name type="scientific">Suillus fuscotomentosus</name>
    <dbReference type="NCBI Taxonomy" id="1912939"/>
    <lineage>
        <taxon>Eukaryota</taxon>
        <taxon>Fungi</taxon>
        <taxon>Dikarya</taxon>
        <taxon>Basidiomycota</taxon>
        <taxon>Agaricomycotina</taxon>
        <taxon>Agaricomycetes</taxon>
        <taxon>Agaricomycetidae</taxon>
        <taxon>Boletales</taxon>
        <taxon>Suillineae</taxon>
        <taxon>Suillaceae</taxon>
        <taxon>Suillus</taxon>
    </lineage>
</organism>
<dbReference type="PANTHER" id="PTHR23274:SF11">
    <property type="entry name" value="ATP-DEPENDENT DNA HELICASE PIF1"/>
    <property type="match status" value="1"/>
</dbReference>
<name>A0AAD4EE43_9AGAM</name>
<dbReference type="AlphaFoldDB" id="A0AAD4EE43"/>
<dbReference type="SUPFAM" id="SSF52540">
    <property type="entry name" value="P-loop containing nucleoside triphosphate hydrolases"/>
    <property type="match status" value="1"/>
</dbReference>
<dbReference type="Proteomes" id="UP001195769">
    <property type="component" value="Unassembled WGS sequence"/>
</dbReference>
<dbReference type="InterPro" id="IPR027417">
    <property type="entry name" value="P-loop_NTPase"/>
</dbReference>
<accession>A0AAD4EE43</accession>
<sequence>MGIDSNLDAAVIVGTNALREAINTKKAETACGGCSLVTCYALDKCSHKTLDINERHQLLRLNVVALRSTRSLPGYLSLYVGMPVILRQRNLSTDLGITNGSQGSVHAIYTAYCPVDLMYATCVIVHFPSWTFTTLFKNSNGKEEKLQVTHHQLPIQPAFAVTGHSAQGKTLPKVLVNLHEGGFAAYVAASRAQTREGLCI</sequence>
<evidence type="ECO:0000313" key="1">
    <source>
        <dbReference type="EMBL" id="KAG1904462.1"/>
    </source>
</evidence>
<dbReference type="RefSeq" id="XP_041230037.1">
    <property type="nucleotide sequence ID" value="XM_041374634.1"/>
</dbReference>
<proteinExistence type="predicted"/>
<dbReference type="PANTHER" id="PTHR23274">
    <property type="entry name" value="DNA HELICASE-RELATED"/>
    <property type="match status" value="1"/>
</dbReference>
<comment type="caution">
    <text evidence="1">The sequence shown here is derived from an EMBL/GenBank/DDBJ whole genome shotgun (WGS) entry which is preliminary data.</text>
</comment>
<evidence type="ECO:0000313" key="2">
    <source>
        <dbReference type="Proteomes" id="UP001195769"/>
    </source>
</evidence>
<reference evidence="1" key="1">
    <citation type="journal article" date="2020" name="New Phytol.">
        <title>Comparative genomics reveals dynamic genome evolution in host specialist ectomycorrhizal fungi.</title>
        <authorList>
            <person name="Lofgren L.A."/>
            <person name="Nguyen N.H."/>
            <person name="Vilgalys R."/>
            <person name="Ruytinx J."/>
            <person name="Liao H.L."/>
            <person name="Branco S."/>
            <person name="Kuo A."/>
            <person name="LaButti K."/>
            <person name="Lipzen A."/>
            <person name="Andreopoulos W."/>
            <person name="Pangilinan J."/>
            <person name="Riley R."/>
            <person name="Hundley H."/>
            <person name="Na H."/>
            <person name="Barry K."/>
            <person name="Grigoriev I.V."/>
            <person name="Stajich J.E."/>
            <person name="Kennedy P.G."/>
        </authorList>
    </citation>
    <scope>NUCLEOTIDE SEQUENCE</scope>
    <source>
        <strain evidence="1">FC203</strain>
    </source>
</reference>
<gene>
    <name evidence="1" type="ORF">F5891DRAFT_945755</name>
</gene>
<keyword evidence="2" id="KW-1185">Reference proteome</keyword>
<dbReference type="EMBL" id="JABBWK010000010">
    <property type="protein sequence ID" value="KAG1904462.1"/>
    <property type="molecule type" value="Genomic_DNA"/>
</dbReference>
<dbReference type="GeneID" id="64668932"/>
<protein>
    <recommendedName>
        <fullName evidence="3">ATP-dependent DNA helicase</fullName>
    </recommendedName>
</protein>
<evidence type="ECO:0008006" key="3">
    <source>
        <dbReference type="Google" id="ProtNLM"/>
    </source>
</evidence>
<feature type="non-terminal residue" evidence="1">
    <location>
        <position position="1"/>
    </location>
</feature>